<dbReference type="InterPro" id="IPR028083">
    <property type="entry name" value="Spt6_acidic_N_dom"/>
</dbReference>
<dbReference type="InterPro" id="IPR055179">
    <property type="entry name" value="Tex-like_central_region"/>
</dbReference>
<dbReference type="PANTHER" id="PTHR10145">
    <property type="entry name" value="TRANSCRIPTION ELONGATION FACTOR SPT6"/>
    <property type="match status" value="1"/>
</dbReference>
<feature type="domain" description="SH2" evidence="7">
    <location>
        <begin position="1353"/>
        <end position="1464"/>
    </location>
</feature>
<evidence type="ECO:0000256" key="3">
    <source>
        <dbReference type="ARBA" id="ARBA00023163"/>
    </source>
</evidence>
<dbReference type="InterPro" id="IPR042066">
    <property type="entry name" value="Spt6_death-like"/>
</dbReference>
<dbReference type="Pfam" id="PF22706">
    <property type="entry name" value="Tex_central_region"/>
    <property type="match status" value="1"/>
</dbReference>
<feature type="compositionally biased region" description="Acidic residues" evidence="6">
    <location>
        <begin position="161"/>
        <end position="185"/>
    </location>
</feature>
<dbReference type="PANTHER" id="PTHR10145:SF6">
    <property type="entry name" value="TRANSCRIPTION ELONGATION FACTOR SPT6"/>
    <property type="match status" value="1"/>
</dbReference>
<gene>
    <name evidence="9" type="primary">SUPT6H</name>
    <name evidence="9" type="ORF">GZH46_02729</name>
</gene>
<dbReference type="SUPFAM" id="SSF158832">
    <property type="entry name" value="Tex N-terminal region-like"/>
    <property type="match status" value="1"/>
</dbReference>
<feature type="compositionally biased region" description="Basic and acidic residues" evidence="6">
    <location>
        <begin position="78"/>
        <end position="87"/>
    </location>
</feature>
<dbReference type="GO" id="GO:0003746">
    <property type="term" value="F:translation elongation factor activity"/>
    <property type="evidence" value="ECO:0007669"/>
    <property type="project" value="UniProtKB-KW"/>
</dbReference>
<dbReference type="Proteomes" id="UP000825002">
    <property type="component" value="Unassembled WGS sequence"/>
</dbReference>
<comment type="similarity">
    <text evidence="2">Belongs to the SPT6 family.</text>
</comment>
<comment type="caution">
    <text evidence="9">The sequence shown here is derived from an EMBL/GenBank/DDBJ whole genome shotgun (WGS) entry which is preliminary data.</text>
</comment>
<dbReference type="InterPro" id="IPR032706">
    <property type="entry name" value="Spt6_HHH"/>
</dbReference>
<keyword evidence="9" id="KW-0251">Elongation factor</keyword>
<evidence type="ECO:0000313" key="9">
    <source>
        <dbReference type="EMBL" id="KAG9508769.1"/>
    </source>
</evidence>
<protein>
    <submittedName>
        <fullName evidence="9">Transcription elongation factor SPT6</fullName>
    </submittedName>
</protein>
<dbReference type="Gene3D" id="2.40.50.140">
    <property type="entry name" value="Nucleic acid-binding proteins"/>
    <property type="match status" value="1"/>
</dbReference>
<feature type="compositionally biased region" description="Basic and acidic residues" evidence="6">
    <location>
        <begin position="151"/>
        <end position="160"/>
    </location>
</feature>
<dbReference type="PIRSF" id="PIRSF036947">
    <property type="entry name" value="Spt6"/>
    <property type="match status" value="1"/>
</dbReference>
<evidence type="ECO:0000256" key="6">
    <source>
        <dbReference type="SAM" id="MobiDB-lite"/>
    </source>
</evidence>
<evidence type="ECO:0000259" key="8">
    <source>
        <dbReference type="PROSITE" id="PS50126"/>
    </source>
</evidence>
<dbReference type="EMBL" id="JAIFTH010000994">
    <property type="protein sequence ID" value="KAG9508769.1"/>
    <property type="molecule type" value="Genomic_DNA"/>
</dbReference>
<dbReference type="SUPFAM" id="SSF53098">
    <property type="entry name" value="Ribonuclease H-like"/>
    <property type="match status" value="1"/>
</dbReference>
<organism evidence="9 10">
    <name type="scientific">Fragariocoptes setiger</name>
    <dbReference type="NCBI Taxonomy" id="1670756"/>
    <lineage>
        <taxon>Eukaryota</taxon>
        <taxon>Metazoa</taxon>
        <taxon>Ecdysozoa</taxon>
        <taxon>Arthropoda</taxon>
        <taxon>Chelicerata</taxon>
        <taxon>Arachnida</taxon>
        <taxon>Acari</taxon>
        <taxon>Acariformes</taxon>
        <taxon>Trombidiformes</taxon>
        <taxon>Prostigmata</taxon>
        <taxon>Eupodina</taxon>
        <taxon>Eriophyoidea</taxon>
        <taxon>Phytoptidae</taxon>
        <taxon>Fragariocoptes</taxon>
    </lineage>
</organism>
<dbReference type="InterPro" id="IPR035018">
    <property type="entry name" value="Spt6_SH2_C"/>
</dbReference>
<dbReference type="Pfam" id="PF14641">
    <property type="entry name" value="HTH_44"/>
    <property type="match status" value="1"/>
</dbReference>
<dbReference type="Gene3D" id="1.10.3500.10">
    <property type="entry name" value="Tex N-terminal region-like"/>
    <property type="match status" value="1"/>
</dbReference>
<keyword evidence="5" id="KW-0727">SH2 domain</keyword>
<evidence type="ECO:0000313" key="10">
    <source>
        <dbReference type="Proteomes" id="UP000825002"/>
    </source>
</evidence>
<dbReference type="InterPro" id="IPR017072">
    <property type="entry name" value="TF_Spt6"/>
</dbReference>
<dbReference type="SUPFAM" id="SSF55550">
    <property type="entry name" value="SH2 domain"/>
    <property type="match status" value="2"/>
</dbReference>
<dbReference type="Pfam" id="PF14633">
    <property type="entry name" value="SH2_2"/>
    <property type="match status" value="1"/>
</dbReference>
<dbReference type="InterPro" id="IPR003029">
    <property type="entry name" value="S1_domain"/>
</dbReference>
<dbReference type="InterPro" id="IPR035420">
    <property type="entry name" value="Spt6_SH2"/>
</dbReference>
<dbReference type="Gene3D" id="1.10.10.2740">
    <property type="entry name" value="Spt6, Death-like domain"/>
    <property type="match status" value="1"/>
</dbReference>
<dbReference type="InterPro" id="IPR023319">
    <property type="entry name" value="Tex-like_HTH_dom_sf"/>
</dbReference>
<dbReference type="PROSITE" id="PS50001">
    <property type="entry name" value="SH2"/>
    <property type="match status" value="1"/>
</dbReference>
<comment type="subcellular location">
    <subcellularLocation>
        <location evidence="1">Nucleus</location>
    </subcellularLocation>
</comment>
<keyword evidence="3" id="KW-0804">Transcription</keyword>
<accession>A0ABQ7S5S0</accession>
<evidence type="ECO:0000259" key="7">
    <source>
        <dbReference type="PROSITE" id="PS50001"/>
    </source>
</evidence>
<evidence type="ECO:0000256" key="4">
    <source>
        <dbReference type="ARBA" id="ARBA00023242"/>
    </source>
</evidence>
<dbReference type="InterPro" id="IPR010994">
    <property type="entry name" value="RuvA_2-like"/>
</dbReference>
<feature type="non-terminal residue" evidence="9">
    <location>
        <position position="1"/>
    </location>
</feature>
<feature type="compositionally biased region" description="Basic residues" evidence="6">
    <location>
        <begin position="104"/>
        <end position="116"/>
    </location>
</feature>
<dbReference type="Gene3D" id="3.30.420.140">
    <property type="entry name" value="YqgF/RNase H-like domain"/>
    <property type="match status" value="1"/>
</dbReference>
<keyword evidence="9" id="KW-0648">Protein biosynthesis</keyword>
<feature type="compositionally biased region" description="Acidic residues" evidence="6">
    <location>
        <begin position="60"/>
        <end position="77"/>
    </location>
</feature>
<feature type="compositionally biased region" description="Acidic residues" evidence="6">
    <location>
        <begin position="217"/>
        <end position="247"/>
    </location>
</feature>
<dbReference type="Pfam" id="PF14635">
    <property type="entry name" value="HHH_7"/>
    <property type="match status" value="1"/>
</dbReference>
<dbReference type="PROSITE" id="PS50126">
    <property type="entry name" value="S1"/>
    <property type="match status" value="1"/>
</dbReference>
<feature type="domain" description="S1 motif" evidence="8">
    <location>
        <begin position="1256"/>
        <end position="1311"/>
    </location>
</feature>
<dbReference type="CDD" id="cd00164">
    <property type="entry name" value="S1_like"/>
    <property type="match status" value="1"/>
</dbReference>
<dbReference type="CDD" id="cd09918">
    <property type="entry name" value="SH2_Nterm_SPT6_like"/>
    <property type="match status" value="1"/>
</dbReference>
<sequence>MADFVDSEAHESEGSEDDEVREELLRSKAKRKGHAEIDDSSEEEEDDEEQMAEEMKDLINDEEEEDEDDDGDSDDDGSDRKRSHDESSLDSADLDLIEENAGVRVRKKKKFKRIRRIRDEDADEDADDDRQAIASELFGDADGQDADDGEEAAHRSSRVDDEIEINSDEDESESDEDDFIVDDNDQPISKPRKKKSGSKHTDAAMQQAQEIFGVDFDFNDLDADDEGDAYDEEDEGEYEDEEEGELDENGEVIKRAKLKKKKTRKSIFDFYEPAELEQEHLSAVDTAIRLKDEPERFVTRPMTDADEAEIDLEAEWLNDYAFTKRTISVQEPNHEPIAGGKSGMVSQIKEALKFMRNSKLEVPFIYFYRREYIMPLSMSDLWTIFKADEKWCRLKSSKDHLLKLYTDMADYAKYKFETEGHEDPKLRKVTEKDIERVTSATCTSEVEDCRAHWTLHYSTYLREMQEFRLKKVRERRISSPNANHKEDEEKNPDDELNDKDNEGEDKKDSEKEKEIEEEKLYERLAKFKISKRKDLYQQCREDNLSSLVAKFGLKPDDFGENLRDDYQRHNVKQHPAKPQEAAEAHLLGGSKFRTKEEILRAARYMYAKEIAFDPLVRQTVRKYYFDNAVINVRPTKVGMKELDENHPIYTYKYLKNFSVSKLTRDQFVQLTAAEKADLITMSMTIEPIESVAHGKAVSPYYESLKQLYFSDFSSLVTREWNEQREQAVEMAMKKFIIPSMERELREKLTQEAHDKIIKSCCHRLFDHLKKSPYSADPTFREYKQFDLQNGLKVMGITSSSEPGVPSFAVIINGDGEVIEHIRLAHLFSRNRRNMTLLERQAKEKDRESLKDLVKTRRPHVIALGDGPGVETYYHARYLQEIMEQVSSESKKEVFPVIPVEIVDSELSHVLMSSKKMQQEFPEFPPSLRQAVSLARRLADPLLEFAQLCSPDEEIICLKYHPLQDVVAKNDLLEALQSEFIFRVNEVGVDINRAINHPHTASVVQFVCGLGPRKGTHLLRTIRKLPTPLLQNRGQLVTDCSIGATVFLNCAGFIKIDAAGFQHDYQTDQYINLLDSTRIHPEAYDWAKKIATDALEGDETDDRHRSVDYEEDPDAAVERIFQNPEFLRDLDLDAFAMELERQGFGSKRDTLHNVREEFTNPYKDRREEYKSPHPEELFTMLTKETPSSFYVGKLVTCQVTGIQRRKPTPQQFDSANPNRDDETGMWKCPFCMRADFQDLTEVWHHFDNSACPGPAMGLRCSLDNGITGFVPTRFISDSEVHDPSQRVQVGMTIHARVVKINIERFGCDLTCRSSDLNDRENKWKPAKCEDYDHEAEEADRKLSEAQSKKAQRRPYHKRVIVHPSFHNINFATAEKRLADMEQGSAIIRPSSQGPEYLTLSWKVADGINQHVSIREEGKENAFSLGHQLFIDGEPYEDLDEIIARYVQPMASFARDLLAYKYCRPPCDQERHTLSNMLFDEQSKLPNKIHYLLCPSKEFPGKFLLSYLPRKKVRHEYISITPQGYRYRKNYFNSVAGLVKWYKEHFQDPIFSGTPLNPNMPRNN</sequence>
<proteinExistence type="inferred from homology"/>
<feature type="region of interest" description="Disordered" evidence="6">
    <location>
        <begin position="1"/>
        <end position="247"/>
    </location>
</feature>
<dbReference type="Gene3D" id="3.30.505.10">
    <property type="entry name" value="SH2 domain"/>
    <property type="match status" value="2"/>
</dbReference>
<reference evidence="9 10" key="1">
    <citation type="submission" date="2020-10" db="EMBL/GenBank/DDBJ databases">
        <authorList>
            <person name="Klimov P.B."/>
            <person name="Dyachkov S.M."/>
            <person name="Chetverikov P.E."/>
        </authorList>
    </citation>
    <scope>NUCLEOTIDE SEQUENCE [LARGE SCALE GENOMIC DNA]</scope>
    <source>
        <strain evidence="9">BMOC 18-1129-001#AD2665</strain>
        <tissue evidence="9">Entire mites</tissue>
    </source>
</reference>
<evidence type="ECO:0000256" key="1">
    <source>
        <dbReference type="ARBA" id="ARBA00004123"/>
    </source>
</evidence>
<feature type="compositionally biased region" description="Acidic residues" evidence="6">
    <location>
        <begin position="38"/>
        <end position="52"/>
    </location>
</feature>
<dbReference type="Gene3D" id="1.10.10.650">
    <property type="entry name" value="RuvA domain 2-like"/>
    <property type="match status" value="1"/>
</dbReference>
<name>A0ABQ7S5S0_9ACAR</name>
<feature type="region of interest" description="Disordered" evidence="6">
    <location>
        <begin position="478"/>
        <end position="515"/>
    </location>
</feature>
<dbReference type="InterPro" id="IPR028231">
    <property type="entry name" value="Spt6_YqgF"/>
</dbReference>
<keyword evidence="10" id="KW-1185">Reference proteome</keyword>
<dbReference type="InterPro" id="IPR037027">
    <property type="entry name" value="YqgF/RNaseH-like_dom_sf"/>
</dbReference>
<dbReference type="Pfam" id="PF14639">
    <property type="entry name" value="YqgF"/>
    <property type="match status" value="1"/>
</dbReference>
<dbReference type="Gene3D" id="1.10.150.850">
    <property type="entry name" value="Spt6, helix-hairpin-helix domain"/>
    <property type="match status" value="1"/>
</dbReference>
<dbReference type="InterPro" id="IPR036860">
    <property type="entry name" value="SH2_dom_sf"/>
</dbReference>
<dbReference type="Pfam" id="PF00575">
    <property type="entry name" value="S1"/>
    <property type="match status" value="1"/>
</dbReference>
<dbReference type="Pfam" id="PF14632">
    <property type="entry name" value="SPT6_acidic"/>
    <property type="match status" value="1"/>
</dbReference>
<dbReference type="SUPFAM" id="SSF50249">
    <property type="entry name" value="Nucleic acid-binding proteins"/>
    <property type="match status" value="1"/>
</dbReference>
<dbReference type="CDD" id="cd09928">
    <property type="entry name" value="SH2_Cterm_SPT6_like"/>
    <property type="match status" value="1"/>
</dbReference>
<dbReference type="InterPro" id="IPR012340">
    <property type="entry name" value="NA-bd_OB-fold"/>
</dbReference>
<dbReference type="InterPro" id="IPR035019">
    <property type="entry name" value="Spt6_SH2_N"/>
</dbReference>
<dbReference type="InterPro" id="IPR000980">
    <property type="entry name" value="SH2"/>
</dbReference>
<dbReference type="SMART" id="SM00252">
    <property type="entry name" value="SH2"/>
    <property type="match status" value="1"/>
</dbReference>
<feature type="compositionally biased region" description="Basic and acidic residues" evidence="6">
    <location>
        <begin position="498"/>
        <end position="515"/>
    </location>
</feature>
<dbReference type="InterPro" id="IPR028088">
    <property type="entry name" value="Spt6_HTH_DNA-bd_dom"/>
</dbReference>
<dbReference type="InterPro" id="IPR023323">
    <property type="entry name" value="Tex-like_dom_sf"/>
</dbReference>
<dbReference type="InterPro" id="IPR012337">
    <property type="entry name" value="RNaseH-like_sf"/>
</dbReference>
<keyword evidence="4" id="KW-0539">Nucleus</keyword>
<dbReference type="SUPFAM" id="SSF47781">
    <property type="entry name" value="RuvA domain 2-like"/>
    <property type="match status" value="2"/>
</dbReference>
<evidence type="ECO:0000256" key="2">
    <source>
        <dbReference type="ARBA" id="ARBA00009253"/>
    </source>
</evidence>
<evidence type="ECO:0000256" key="5">
    <source>
        <dbReference type="PROSITE-ProRule" id="PRU00191"/>
    </source>
</evidence>